<dbReference type="Proteomes" id="UP001066276">
    <property type="component" value="Chromosome 12"/>
</dbReference>
<organism evidence="1 2">
    <name type="scientific">Pleurodeles waltl</name>
    <name type="common">Iberian ribbed newt</name>
    <dbReference type="NCBI Taxonomy" id="8319"/>
    <lineage>
        <taxon>Eukaryota</taxon>
        <taxon>Metazoa</taxon>
        <taxon>Chordata</taxon>
        <taxon>Craniata</taxon>
        <taxon>Vertebrata</taxon>
        <taxon>Euteleostomi</taxon>
        <taxon>Amphibia</taxon>
        <taxon>Batrachia</taxon>
        <taxon>Caudata</taxon>
        <taxon>Salamandroidea</taxon>
        <taxon>Salamandridae</taxon>
        <taxon>Pleurodelinae</taxon>
        <taxon>Pleurodeles</taxon>
    </lineage>
</organism>
<dbReference type="AlphaFoldDB" id="A0AAV7KRZ3"/>
<gene>
    <name evidence="1" type="ORF">NDU88_002159</name>
</gene>
<sequence length="129" mass="15098">MLPASPKDQLKCAACQGERLDHKLNPARAQNTRLLTSLTSPPSWNFRSCCVLRTHEEWWSTEFLRMAFCNSRGDIIRLLSSSGLLDFCTEEVLSCIKRQPCRELQLLREKMENRHSEKQKYCVTQYMEE</sequence>
<evidence type="ECO:0000313" key="1">
    <source>
        <dbReference type="EMBL" id="KAJ1081987.1"/>
    </source>
</evidence>
<comment type="caution">
    <text evidence="1">The sequence shown here is derived from an EMBL/GenBank/DDBJ whole genome shotgun (WGS) entry which is preliminary data.</text>
</comment>
<accession>A0AAV7KRZ3</accession>
<protein>
    <submittedName>
        <fullName evidence="1">Uncharacterized protein</fullName>
    </submittedName>
</protein>
<proteinExistence type="predicted"/>
<dbReference type="EMBL" id="JANPWB010000016">
    <property type="protein sequence ID" value="KAJ1081987.1"/>
    <property type="molecule type" value="Genomic_DNA"/>
</dbReference>
<evidence type="ECO:0000313" key="2">
    <source>
        <dbReference type="Proteomes" id="UP001066276"/>
    </source>
</evidence>
<name>A0AAV7KRZ3_PLEWA</name>
<reference evidence="1" key="1">
    <citation type="journal article" date="2022" name="bioRxiv">
        <title>Sequencing and chromosome-scale assembly of the giantPleurodeles waltlgenome.</title>
        <authorList>
            <person name="Brown T."/>
            <person name="Elewa A."/>
            <person name="Iarovenko S."/>
            <person name="Subramanian E."/>
            <person name="Araus A.J."/>
            <person name="Petzold A."/>
            <person name="Susuki M."/>
            <person name="Suzuki K.-i.T."/>
            <person name="Hayashi T."/>
            <person name="Toyoda A."/>
            <person name="Oliveira C."/>
            <person name="Osipova E."/>
            <person name="Leigh N.D."/>
            <person name="Simon A."/>
            <person name="Yun M.H."/>
        </authorList>
    </citation>
    <scope>NUCLEOTIDE SEQUENCE</scope>
    <source>
        <strain evidence="1">20211129_DDA</strain>
        <tissue evidence="1">Liver</tissue>
    </source>
</reference>
<keyword evidence="2" id="KW-1185">Reference proteome</keyword>